<evidence type="ECO:0000313" key="3">
    <source>
        <dbReference type="Proteomes" id="UP000066480"/>
    </source>
</evidence>
<dbReference type="PANTHER" id="PTHR33164">
    <property type="entry name" value="TRANSCRIPTIONAL REGULATOR, MARR FAMILY"/>
    <property type="match status" value="1"/>
</dbReference>
<proteinExistence type="predicted"/>
<protein>
    <recommendedName>
        <fullName evidence="1">HTH marR-type domain-containing protein</fullName>
    </recommendedName>
</protein>
<dbReference type="InterPro" id="IPR036388">
    <property type="entry name" value="WH-like_DNA-bd_sf"/>
</dbReference>
<keyword evidence="3" id="KW-1185">Reference proteome</keyword>
<dbReference type="STRING" id="571913.VV02_08040"/>
<dbReference type="RefSeq" id="WP_052590893.1">
    <property type="nucleotide sequence ID" value="NZ_CP011112.1"/>
</dbReference>
<dbReference type="AlphaFoldDB" id="A0A0K1JGI4"/>
<dbReference type="Gene3D" id="1.10.10.10">
    <property type="entry name" value="Winged helix-like DNA-binding domain superfamily/Winged helix DNA-binding domain"/>
    <property type="match status" value="1"/>
</dbReference>
<dbReference type="InterPro" id="IPR000835">
    <property type="entry name" value="HTH_MarR-typ"/>
</dbReference>
<dbReference type="InterPro" id="IPR039422">
    <property type="entry name" value="MarR/SlyA-like"/>
</dbReference>
<sequence>MPAERRDLLSSIHPIAKALRRIEDDAAESHGLTMWQYAVLAVVCARPALNQNEVAGLLDYSRNRIVADLDHLESMGCLVRTPGADRRANALTATDAGADVMRAVQREIHSGEDELLAGLSPTARAAFGRAADQLADHLGGQD</sequence>
<dbReference type="KEGG" id="lmoi:VV02_08040"/>
<evidence type="ECO:0000313" key="2">
    <source>
        <dbReference type="EMBL" id="AKU15816.1"/>
    </source>
</evidence>
<dbReference type="Pfam" id="PF12802">
    <property type="entry name" value="MarR_2"/>
    <property type="match status" value="1"/>
</dbReference>
<gene>
    <name evidence="2" type="ORF">VV02_08040</name>
</gene>
<dbReference type="InterPro" id="IPR036390">
    <property type="entry name" value="WH_DNA-bd_sf"/>
</dbReference>
<dbReference type="PROSITE" id="PS50995">
    <property type="entry name" value="HTH_MARR_2"/>
    <property type="match status" value="1"/>
</dbReference>
<organism evidence="2 3">
    <name type="scientific">Luteipulveratus mongoliensis</name>
    <dbReference type="NCBI Taxonomy" id="571913"/>
    <lineage>
        <taxon>Bacteria</taxon>
        <taxon>Bacillati</taxon>
        <taxon>Actinomycetota</taxon>
        <taxon>Actinomycetes</taxon>
        <taxon>Micrococcales</taxon>
        <taxon>Dermacoccaceae</taxon>
        <taxon>Luteipulveratus</taxon>
    </lineage>
</organism>
<dbReference type="OrthoDB" id="8635520at2"/>
<feature type="domain" description="HTH marR-type" evidence="1">
    <location>
        <begin position="5"/>
        <end position="136"/>
    </location>
</feature>
<dbReference type="GO" id="GO:0006950">
    <property type="term" value="P:response to stress"/>
    <property type="evidence" value="ECO:0007669"/>
    <property type="project" value="TreeGrafter"/>
</dbReference>
<dbReference type="EMBL" id="CP011112">
    <property type="protein sequence ID" value="AKU15816.1"/>
    <property type="molecule type" value="Genomic_DNA"/>
</dbReference>
<dbReference type="SMART" id="SM00347">
    <property type="entry name" value="HTH_MARR"/>
    <property type="match status" value="1"/>
</dbReference>
<reference evidence="2 3" key="1">
    <citation type="submission" date="2015-03" db="EMBL/GenBank/DDBJ databases">
        <title>Luteipulveratus halotolerans sp. nov., a novel actinobacterium (Dermacoccaceae) from Sarawak, Malaysia.</title>
        <authorList>
            <person name="Juboi H."/>
            <person name="Basik A."/>
            <person name="Shamsul S.S."/>
            <person name="Arnold P."/>
            <person name="Schmitt E.K."/>
            <person name="Sanglier J.-J."/>
            <person name="Yeo T."/>
        </authorList>
    </citation>
    <scope>NUCLEOTIDE SEQUENCE [LARGE SCALE GENOMIC DNA]</scope>
    <source>
        <strain evidence="2 3">MN07-A0370</strain>
    </source>
</reference>
<dbReference type="SUPFAM" id="SSF46785">
    <property type="entry name" value="Winged helix' DNA-binding domain"/>
    <property type="match status" value="1"/>
</dbReference>
<accession>A0A0K1JGI4</accession>
<dbReference type="GO" id="GO:0003700">
    <property type="term" value="F:DNA-binding transcription factor activity"/>
    <property type="evidence" value="ECO:0007669"/>
    <property type="project" value="InterPro"/>
</dbReference>
<evidence type="ECO:0000259" key="1">
    <source>
        <dbReference type="PROSITE" id="PS50995"/>
    </source>
</evidence>
<dbReference type="Proteomes" id="UP000066480">
    <property type="component" value="Chromosome"/>
</dbReference>
<name>A0A0K1JGI4_9MICO</name>
<dbReference type="PANTHER" id="PTHR33164:SF43">
    <property type="entry name" value="HTH-TYPE TRANSCRIPTIONAL REPRESSOR YETL"/>
    <property type="match status" value="1"/>
</dbReference>